<gene>
    <name evidence="1" type="ORF">Hamer_G028815</name>
</gene>
<dbReference type="PANTHER" id="PTHR37162:SF1">
    <property type="entry name" value="BED-TYPE DOMAIN-CONTAINING PROTEIN"/>
    <property type="match status" value="1"/>
</dbReference>
<evidence type="ECO:0000313" key="1">
    <source>
        <dbReference type="EMBL" id="KAG7154919.1"/>
    </source>
</evidence>
<protein>
    <submittedName>
        <fullName evidence="1">E3 SUMO-protein ligase</fullName>
    </submittedName>
</protein>
<evidence type="ECO:0000313" key="2">
    <source>
        <dbReference type="Proteomes" id="UP000747542"/>
    </source>
</evidence>
<comment type="caution">
    <text evidence="1">The sequence shown here is derived from an EMBL/GenBank/DDBJ whole genome shotgun (WGS) entry which is preliminary data.</text>
</comment>
<dbReference type="SUPFAM" id="SSF53098">
    <property type="entry name" value="Ribonuclease H-like"/>
    <property type="match status" value="1"/>
</dbReference>
<sequence length="353" mass="39956">MFVAEHCSIRVVEHVSEVCKVRFSDSKAGSELKLKRSKCSGIICNILVPHFTENLKNDIADRKFSLIIDESNDVSASKMLGIVIRYYSDSMKRIVVTFLDLVELGGCNAEAICEALRQSIKDNGPDLLNLLALGTDNASVMAGIISGVFARLKAEVPHLQLIKCVCHSLQLAVSHATCEKMPRHLEFMIKEIYNWFCHSSVRQAKYKELYETINDGVPPLKLIQLCQTRWLSIERAVGRILQQWLEVKTHFQVAKLQERCYTAELLHSMLDDEENHAFLLFLRPVLAEVQAVNLAFEAEMQDPTKLMKDLVLLIDSLGSKILTPGKKLSNCTVIEEYLDPRPYLGFQFEKKNG</sequence>
<dbReference type="InterPro" id="IPR012337">
    <property type="entry name" value="RNaseH-like_sf"/>
</dbReference>
<dbReference type="AlphaFoldDB" id="A0A8J5JDA4"/>
<dbReference type="PANTHER" id="PTHR37162">
    <property type="entry name" value="HAT FAMILY DIMERISATION DOMAINCONTAINING PROTEIN-RELATED"/>
    <property type="match status" value="1"/>
</dbReference>
<proteinExistence type="predicted"/>
<keyword evidence="2" id="KW-1185">Reference proteome</keyword>
<organism evidence="1 2">
    <name type="scientific">Homarus americanus</name>
    <name type="common">American lobster</name>
    <dbReference type="NCBI Taxonomy" id="6706"/>
    <lineage>
        <taxon>Eukaryota</taxon>
        <taxon>Metazoa</taxon>
        <taxon>Ecdysozoa</taxon>
        <taxon>Arthropoda</taxon>
        <taxon>Crustacea</taxon>
        <taxon>Multicrustacea</taxon>
        <taxon>Malacostraca</taxon>
        <taxon>Eumalacostraca</taxon>
        <taxon>Eucarida</taxon>
        <taxon>Decapoda</taxon>
        <taxon>Pleocyemata</taxon>
        <taxon>Astacidea</taxon>
        <taxon>Nephropoidea</taxon>
        <taxon>Nephropidae</taxon>
        <taxon>Homarus</taxon>
    </lineage>
</organism>
<dbReference type="EMBL" id="JAHLQT010043430">
    <property type="protein sequence ID" value="KAG7154919.1"/>
    <property type="molecule type" value="Genomic_DNA"/>
</dbReference>
<name>A0A8J5JDA4_HOMAM</name>
<dbReference type="Proteomes" id="UP000747542">
    <property type="component" value="Unassembled WGS sequence"/>
</dbReference>
<reference evidence="1" key="1">
    <citation type="journal article" date="2021" name="Sci. Adv.">
        <title>The American lobster genome reveals insights on longevity, neural, and immune adaptations.</title>
        <authorList>
            <person name="Polinski J.M."/>
            <person name="Zimin A.V."/>
            <person name="Clark K.F."/>
            <person name="Kohn A.B."/>
            <person name="Sadowski N."/>
            <person name="Timp W."/>
            <person name="Ptitsyn A."/>
            <person name="Khanna P."/>
            <person name="Romanova D.Y."/>
            <person name="Williams P."/>
            <person name="Greenwood S.J."/>
            <person name="Moroz L.L."/>
            <person name="Walt D.R."/>
            <person name="Bodnar A.G."/>
        </authorList>
    </citation>
    <scope>NUCLEOTIDE SEQUENCE</scope>
    <source>
        <strain evidence="1">GMGI-L3</strain>
    </source>
</reference>
<keyword evidence="1" id="KW-0436">Ligase</keyword>
<accession>A0A8J5JDA4</accession>
<dbReference type="GO" id="GO:0016874">
    <property type="term" value="F:ligase activity"/>
    <property type="evidence" value="ECO:0007669"/>
    <property type="project" value="UniProtKB-KW"/>
</dbReference>